<dbReference type="InterPro" id="IPR001926">
    <property type="entry name" value="TrpB-like_PALP"/>
</dbReference>
<proteinExistence type="inferred from homology"/>
<evidence type="ECO:0000256" key="5">
    <source>
        <dbReference type="PIRSR" id="PIRSR006278-2"/>
    </source>
</evidence>
<evidence type="ECO:0000256" key="6">
    <source>
        <dbReference type="SAM" id="MobiDB-lite"/>
    </source>
</evidence>
<evidence type="ECO:0000259" key="7">
    <source>
        <dbReference type="Pfam" id="PF00291"/>
    </source>
</evidence>
<sequence>MEDERDQSDHCTNEDTVQSNVDSMATSSSQILSRLKRFNPPVWAQGLKNIPRFIIPLSLKNNQIKPWNLPDIPESFNVFMRREDTDGAVISGNKIRKLEFLLADAVSRKCKHVITCGGIQSNHCRITALAARELGMTPHLILRGDVKDVEEVGCEGNLLLDRLCGAQMYMVPKQSPYLTELKPRMEKLADALREKTGEDSYLIPLGGSNVVGVFGFLTVFDEIQSSVLDSGITDIVVTCGSGGTVAGLCIANHLTGSKVKVHAVTICDDANYFHNHVNETLQDVGLTGIRSEEILDIIDGYKGRGYGLSTEDELEFIMNVGATTGVILDPTYTGKAVRGMVLELQVNPDRFQGNRILFIHTVSLKYQIEVPLQSQRRC</sequence>
<dbReference type="PANTHER" id="PTHR43780:SF2">
    <property type="entry name" value="1-AMINOCYCLOPROPANE-1-CARBOXYLATE DEAMINASE-RELATED"/>
    <property type="match status" value="1"/>
</dbReference>
<feature type="domain" description="Tryptophan synthase beta chain-like PALP" evidence="7">
    <location>
        <begin position="77"/>
        <end position="361"/>
    </location>
</feature>
<dbReference type="PIRSF" id="PIRSF006278">
    <property type="entry name" value="ACCD_DCysDesulf"/>
    <property type="match status" value="1"/>
</dbReference>
<dbReference type="GeneID" id="111100366"/>
<gene>
    <name evidence="9" type="primary">LOC111100366</name>
</gene>
<evidence type="ECO:0000256" key="3">
    <source>
        <dbReference type="ARBA" id="ARBA00022898"/>
    </source>
</evidence>
<dbReference type="KEGG" id="cvn:111100366"/>
<dbReference type="SUPFAM" id="SSF53686">
    <property type="entry name" value="Tryptophan synthase beta subunit-like PLP-dependent enzymes"/>
    <property type="match status" value="1"/>
</dbReference>
<dbReference type="PANTHER" id="PTHR43780">
    <property type="entry name" value="1-AMINOCYCLOPROPANE-1-CARBOXYLATE DEAMINASE-RELATED"/>
    <property type="match status" value="1"/>
</dbReference>
<organism evidence="8 9">
    <name type="scientific">Crassostrea virginica</name>
    <name type="common">Eastern oyster</name>
    <dbReference type="NCBI Taxonomy" id="6565"/>
    <lineage>
        <taxon>Eukaryota</taxon>
        <taxon>Metazoa</taxon>
        <taxon>Spiralia</taxon>
        <taxon>Lophotrochozoa</taxon>
        <taxon>Mollusca</taxon>
        <taxon>Bivalvia</taxon>
        <taxon>Autobranchia</taxon>
        <taxon>Pteriomorphia</taxon>
        <taxon>Ostreida</taxon>
        <taxon>Ostreoidea</taxon>
        <taxon>Ostreidae</taxon>
        <taxon>Crassostrea</taxon>
    </lineage>
</organism>
<protein>
    <submittedName>
        <fullName evidence="9">D-cysteine desulfhydrase 1, mitochondrial isoform X1</fullName>
    </submittedName>
</protein>
<dbReference type="Gene3D" id="3.40.50.1100">
    <property type="match status" value="2"/>
</dbReference>
<dbReference type="AlphaFoldDB" id="A0A8B8A8S3"/>
<feature type="active site" description="Nucleophile" evidence="4">
    <location>
        <position position="121"/>
    </location>
</feature>
<comment type="cofactor">
    <cofactor evidence="1">
        <name>pyridoxal 5'-phosphate</name>
        <dbReference type="ChEBI" id="CHEBI:597326"/>
    </cofactor>
</comment>
<dbReference type="Proteomes" id="UP000694844">
    <property type="component" value="Chromosome 6"/>
</dbReference>
<evidence type="ECO:0000313" key="9">
    <source>
        <dbReference type="RefSeq" id="XP_022287846.1"/>
    </source>
</evidence>
<accession>A0A8B8A8S3</accession>
<feature type="region of interest" description="Disordered" evidence="6">
    <location>
        <begin position="1"/>
        <end position="23"/>
    </location>
</feature>
<comment type="similarity">
    <text evidence="2">Belongs to the ACC deaminase/D-cysteine desulfhydrase family.</text>
</comment>
<evidence type="ECO:0000256" key="1">
    <source>
        <dbReference type="ARBA" id="ARBA00001933"/>
    </source>
</evidence>
<evidence type="ECO:0000256" key="4">
    <source>
        <dbReference type="PIRSR" id="PIRSR006278-1"/>
    </source>
</evidence>
<name>A0A8B8A8S3_CRAVI</name>
<feature type="modified residue" description="N6-(pyridoxal phosphate)lysine" evidence="5">
    <location>
        <position position="94"/>
    </location>
</feature>
<dbReference type="InterPro" id="IPR036052">
    <property type="entry name" value="TrpB-like_PALP_sf"/>
</dbReference>
<dbReference type="GO" id="GO:0019148">
    <property type="term" value="F:D-cysteine desulfhydrase activity"/>
    <property type="evidence" value="ECO:0007669"/>
    <property type="project" value="TreeGrafter"/>
</dbReference>
<evidence type="ECO:0000313" key="8">
    <source>
        <dbReference type="Proteomes" id="UP000694844"/>
    </source>
</evidence>
<dbReference type="InterPro" id="IPR027278">
    <property type="entry name" value="ACCD_DCysDesulf"/>
</dbReference>
<dbReference type="FunFam" id="3.40.50.1100:FF:000042">
    <property type="entry name" value="Bifunctional D-cysteine desulfhydrase/1-aminocyclopropane-1-carboxylate deaminase mitochondrial"/>
    <property type="match status" value="1"/>
</dbReference>
<dbReference type="RefSeq" id="XP_022287846.1">
    <property type="nucleotide sequence ID" value="XM_022432138.1"/>
</dbReference>
<evidence type="ECO:0000256" key="2">
    <source>
        <dbReference type="ARBA" id="ARBA00008639"/>
    </source>
</evidence>
<feature type="compositionally biased region" description="Polar residues" evidence="6">
    <location>
        <begin position="14"/>
        <end position="23"/>
    </location>
</feature>
<keyword evidence="8" id="KW-1185">Reference proteome</keyword>
<reference evidence="9" key="1">
    <citation type="submission" date="2025-08" db="UniProtKB">
        <authorList>
            <consortium name="RefSeq"/>
        </authorList>
    </citation>
    <scope>IDENTIFICATION</scope>
    <source>
        <tissue evidence="9">Whole sample</tissue>
    </source>
</reference>
<dbReference type="Pfam" id="PF00291">
    <property type="entry name" value="PALP"/>
    <property type="match status" value="1"/>
</dbReference>
<keyword evidence="3 5" id="KW-0663">Pyridoxal phosphate</keyword>
<dbReference type="OrthoDB" id="10266364at2759"/>